<keyword evidence="2" id="KW-1185">Reference proteome</keyword>
<dbReference type="EMBL" id="CAUYUJ010018304">
    <property type="protein sequence ID" value="CAK0882531.1"/>
    <property type="molecule type" value="Genomic_DNA"/>
</dbReference>
<protein>
    <submittedName>
        <fullName evidence="1">Uncharacterized protein</fullName>
    </submittedName>
</protein>
<sequence length="184" mass="19917">MREGLAAQGGEASMRGFYEACFNGKTCPLRLICEQCGTVARALACGSSSQTWRSSADALGAVLGPACVQGSHAAEVVRDLLPTPLMEHCTDLDRWAPVDEPTRRCLNRLHGRAPAAAPPADQLLRELLAVFGRRMQLWPASIAGAPSVELGLPELRAQLAEFERYLRARAGRPERSTFHPRAAL</sequence>
<gene>
    <name evidence="1" type="ORF">PCOR1329_LOCUS65009</name>
</gene>
<evidence type="ECO:0000313" key="1">
    <source>
        <dbReference type="EMBL" id="CAK0882531.1"/>
    </source>
</evidence>
<organism evidence="1 2">
    <name type="scientific">Prorocentrum cordatum</name>
    <dbReference type="NCBI Taxonomy" id="2364126"/>
    <lineage>
        <taxon>Eukaryota</taxon>
        <taxon>Sar</taxon>
        <taxon>Alveolata</taxon>
        <taxon>Dinophyceae</taxon>
        <taxon>Prorocentrales</taxon>
        <taxon>Prorocentraceae</taxon>
        <taxon>Prorocentrum</taxon>
    </lineage>
</organism>
<evidence type="ECO:0000313" key="2">
    <source>
        <dbReference type="Proteomes" id="UP001189429"/>
    </source>
</evidence>
<comment type="caution">
    <text evidence="1">The sequence shown here is derived from an EMBL/GenBank/DDBJ whole genome shotgun (WGS) entry which is preliminary data.</text>
</comment>
<reference evidence="1" key="1">
    <citation type="submission" date="2023-10" db="EMBL/GenBank/DDBJ databases">
        <authorList>
            <person name="Chen Y."/>
            <person name="Shah S."/>
            <person name="Dougan E. K."/>
            <person name="Thang M."/>
            <person name="Chan C."/>
        </authorList>
    </citation>
    <scope>NUCLEOTIDE SEQUENCE [LARGE SCALE GENOMIC DNA]</scope>
</reference>
<accession>A0ABN9W8K2</accession>
<name>A0ABN9W8K2_9DINO</name>
<proteinExistence type="predicted"/>
<dbReference type="Proteomes" id="UP001189429">
    <property type="component" value="Unassembled WGS sequence"/>
</dbReference>